<dbReference type="EMBL" id="CAVNYO010000136">
    <property type="protein sequence ID" value="CAK5267909.1"/>
    <property type="molecule type" value="Genomic_DNA"/>
</dbReference>
<name>A0AAD2JYW1_9AGAR</name>
<protein>
    <submittedName>
        <fullName evidence="1">Uncharacterized protein</fullName>
    </submittedName>
</protein>
<dbReference type="AlphaFoldDB" id="A0AAD2JYW1"/>
<accession>A0AAD2JYW1</accession>
<organism evidence="1 2">
    <name type="scientific">Mycena citricolor</name>
    <dbReference type="NCBI Taxonomy" id="2018698"/>
    <lineage>
        <taxon>Eukaryota</taxon>
        <taxon>Fungi</taxon>
        <taxon>Dikarya</taxon>
        <taxon>Basidiomycota</taxon>
        <taxon>Agaricomycotina</taxon>
        <taxon>Agaricomycetes</taxon>
        <taxon>Agaricomycetidae</taxon>
        <taxon>Agaricales</taxon>
        <taxon>Marasmiineae</taxon>
        <taxon>Mycenaceae</taxon>
        <taxon>Mycena</taxon>
    </lineage>
</organism>
<gene>
    <name evidence="1" type="ORF">MYCIT1_LOCUS10823</name>
</gene>
<sequence length="123" mass="13837">MLNQHVDFRCGAPWLQRACCGNLHRPWECHNIPGVSSVDIRYTSRCWGACVLLFLTPSCETPGLLLSVIPLAMDRTDFAFASAHGLFAPFCSRKHYPFARTFYPDKLSVTRSSLFLLACRVIA</sequence>
<evidence type="ECO:0000313" key="1">
    <source>
        <dbReference type="EMBL" id="CAK5267909.1"/>
    </source>
</evidence>
<reference evidence="1" key="1">
    <citation type="submission" date="2023-11" db="EMBL/GenBank/DDBJ databases">
        <authorList>
            <person name="De Vega J J."/>
            <person name="De Vega J J."/>
        </authorList>
    </citation>
    <scope>NUCLEOTIDE SEQUENCE</scope>
</reference>
<keyword evidence="2" id="KW-1185">Reference proteome</keyword>
<proteinExistence type="predicted"/>
<dbReference type="Proteomes" id="UP001295794">
    <property type="component" value="Unassembled WGS sequence"/>
</dbReference>
<comment type="caution">
    <text evidence="1">The sequence shown here is derived from an EMBL/GenBank/DDBJ whole genome shotgun (WGS) entry which is preliminary data.</text>
</comment>
<evidence type="ECO:0000313" key="2">
    <source>
        <dbReference type="Proteomes" id="UP001295794"/>
    </source>
</evidence>